<dbReference type="PANTHER" id="PTHR37806">
    <property type="entry name" value="LMO0724 PROTEIN"/>
    <property type="match status" value="1"/>
</dbReference>
<dbReference type="EMBL" id="SLYC01000020">
    <property type="protein sequence ID" value="TCQ01971.1"/>
    <property type="molecule type" value="Genomic_DNA"/>
</dbReference>
<dbReference type="OrthoDB" id="1164310at2"/>
<dbReference type="Gene3D" id="2.60.40.10">
    <property type="entry name" value="Immunoglobulins"/>
    <property type="match status" value="1"/>
</dbReference>
<accession>A0A4R2TFT1</accession>
<evidence type="ECO:0000313" key="4">
    <source>
        <dbReference type="Proteomes" id="UP000295504"/>
    </source>
</evidence>
<dbReference type="InterPro" id="IPR039564">
    <property type="entry name" value="Peptidase_C39-like"/>
</dbReference>
<dbReference type="PANTHER" id="PTHR37806:SF1">
    <property type="entry name" value="PEPTIDASE C39-LIKE DOMAIN-CONTAINING PROTEIN"/>
    <property type="match status" value="1"/>
</dbReference>
<proteinExistence type="predicted"/>
<dbReference type="InterPro" id="IPR041033">
    <property type="entry name" value="SpaA_PFL_dom_1"/>
</dbReference>
<reference evidence="3 4" key="1">
    <citation type="submission" date="2019-03" db="EMBL/GenBank/DDBJ databases">
        <title>Genomic Encyclopedia of Type Strains, Phase IV (KMG-IV): sequencing the most valuable type-strain genomes for metagenomic binning, comparative biology and taxonomic classification.</title>
        <authorList>
            <person name="Goeker M."/>
        </authorList>
    </citation>
    <scope>NUCLEOTIDE SEQUENCE [LARGE SCALE GENOMIC DNA]</scope>
    <source>
        <strain evidence="3 4">DSM 100013</strain>
    </source>
</reference>
<sequence length="349" mass="40029">MKRSFRFVRFIIFVLVLSIIVFTGGAKLKNYIFKKYFTIPQGTVTVVSLDAKTGLPIKNSEFTVIDYEADNIIEVLVTDENGVAVSLLLNYKKEYLVEQTKVPFPYKLNNEAEVRFELNEENYEIVTKSSLYEHIKNIERTEDGNIKVKEVYINVPTLMQNPELPNGCEITSLTAILNYYGNNVTKLEMSDRYLRKEGFIRKNGKLYGANPYVAFSGDPRDPHGWFVYAPPIVEAGDMYLKEVQSNLRAKDISGSSIEEIYDYLNNGNPIVIWTSIDQQPIRFNYSWYLHDSDSDELFKAATNLHAVVLNGFVGDKLHVMDPLKGQVLYDSNTLFEGYFSLDRQAMIVY</sequence>
<evidence type="ECO:0000259" key="1">
    <source>
        <dbReference type="Pfam" id="PF13529"/>
    </source>
</evidence>
<evidence type="ECO:0000259" key="2">
    <source>
        <dbReference type="Pfam" id="PF17802"/>
    </source>
</evidence>
<feature type="domain" description="SpaA-like prealbumin fold" evidence="2">
    <location>
        <begin position="42"/>
        <end position="125"/>
    </location>
</feature>
<dbReference type="Pfam" id="PF13529">
    <property type="entry name" value="Peptidase_C39_2"/>
    <property type="match status" value="1"/>
</dbReference>
<dbReference type="Proteomes" id="UP000295504">
    <property type="component" value="Unassembled WGS sequence"/>
</dbReference>
<name>A0A4R2TFT1_9FIRM</name>
<evidence type="ECO:0000313" key="3">
    <source>
        <dbReference type="EMBL" id="TCQ01971.1"/>
    </source>
</evidence>
<dbReference type="InterPro" id="IPR013783">
    <property type="entry name" value="Ig-like_fold"/>
</dbReference>
<gene>
    <name evidence="3" type="ORF">EDD79_102027</name>
</gene>
<dbReference type="AlphaFoldDB" id="A0A4R2TFT1"/>
<dbReference type="Gene3D" id="3.90.70.10">
    <property type="entry name" value="Cysteine proteinases"/>
    <property type="match status" value="1"/>
</dbReference>
<keyword evidence="4" id="KW-1185">Reference proteome</keyword>
<protein>
    <submittedName>
        <fullName evidence="3">Uncharacterized protein YvpB</fullName>
    </submittedName>
</protein>
<feature type="domain" description="Peptidase C39-like" evidence="1">
    <location>
        <begin position="153"/>
        <end position="322"/>
    </location>
</feature>
<dbReference type="RefSeq" id="WP_132848651.1">
    <property type="nucleotide sequence ID" value="NZ_CP058648.1"/>
</dbReference>
<dbReference type="Pfam" id="PF17802">
    <property type="entry name" value="SpaA"/>
    <property type="match status" value="1"/>
</dbReference>
<organism evidence="3 4">
    <name type="scientific">Serpentinicella alkaliphila</name>
    <dbReference type="NCBI Taxonomy" id="1734049"/>
    <lineage>
        <taxon>Bacteria</taxon>
        <taxon>Bacillati</taxon>
        <taxon>Bacillota</taxon>
        <taxon>Clostridia</taxon>
        <taxon>Peptostreptococcales</taxon>
        <taxon>Natronincolaceae</taxon>
        <taxon>Serpentinicella</taxon>
    </lineage>
</organism>
<comment type="caution">
    <text evidence="3">The sequence shown here is derived from an EMBL/GenBank/DDBJ whole genome shotgun (WGS) entry which is preliminary data.</text>
</comment>